<accession>A0A0E9V0A5</accession>
<organism evidence="1">
    <name type="scientific">Anguilla anguilla</name>
    <name type="common">European freshwater eel</name>
    <name type="synonym">Muraena anguilla</name>
    <dbReference type="NCBI Taxonomy" id="7936"/>
    <lineage>
        <taxon>Eukaryota</taxon>
        <taxon>Metazoa</taxon>
        <taxon>Chordata</taxon>
        <taxon>Craniata</taxon>
        <taxon>Vertebrata</taxon>
        <taxon>Euteleostomi</taxon>
        <taxon>Actinopterygii</taxon>
        <taxon>Neopterygii</taxon>
        <taxon>Teleostei</taxon>
        <taxon>Anguilliformes</taxon>
        <taxon>Anguillidae</taxon>
        <taxon>Anguilla</taxon>
    </lineage>
</organism>
<reference evidence="1" key="1">
    <citation type="submission" date="2014-11" db="EMBL/GenBank/DDBJ databases">
        <authorList>
            <person name="Amaro Gonzalez C."/>
        </authorList>
    </citation>
    <scope>NUCLEOTIDE SEQUENCE</scope>
</reference>
<sequence>MSLVQIIKYFTYLSL</sequence>
<reference evidence="1" key="2">
    <citation type="journal article" date="2015" name="Fish Shellfish Immunol.">
        <title>Early steps in the European eel (Anguilla anguilla)-Vibrio vulnificus interaction in the gills: Role of the RtxA13 toxin.</title>
        <authorList>
            <person name="Callol A."/>
            <person name="Pajuelo D."/>
            <person name="Ebbesson L."/>
            <person name="Teles M."/>
            <person name="MacKenzie S."/>
            <person name="Amaro C."/>
        </authorList>
    </citation>
    <scope>NUCLEOTIDE SEQUENCE</scope>
</reference>
<protein>
    <submittedName>
        <fullName evidence="1">Uncharacterized protein</fullName>
    </submittedName>
</protein>
<proteinExistence type="predicted"/>
<name>A0A0E9V0A5_ANGAN</name>
<dbReference type="EMBL" id="GBXM01037717">
    <property type="protein sequence ID" value="JAH70860.1"/>
    <property type="molecule type" value="Transcribed_RNA"/>
</dbReference>
<evidence type="ECO:0000313" key="1">
    <source>
        <dbReference type="EMBL" id="JAH70860.1"/>
    </source>
</evidence>